<feature type="compositionally biased region" description="Basic residues" evidence="1">
    <location>
        <begin position="224"/>
        <end position="233"/>
    </location>
</feature>
<proteinExistence type="predicted"/>
<reference evidence="2 3" key="1">
    <citation type="submission" date="2024-01" db="EMBL/GenBank/DDBJ databases">
        <authorList>
            <person name="Allen C."/>
            <person name="Tagirdzhanova G."/>
        </authorList>
    </citation>
    <scope>NUCLEOTIDE SEQUENCE [LARGE SCALE GENOMIC DNA]</scope>
</reference>
<organism evidence="2 3">
    <name type="scientific">Sporothrix bragantina</name>
    <dbReference type="NCBI Taxonomy" id="671064"/>
    <lineage>
        <taxon>Eukaryota</taxon>
        <taxon>Fungi</taxon>
        <taxon>Dikarya</taxon>
        <taxon>Ascomycota</taxon>
        <taxon>Pezizomycotina</taxon>
        <taxon>Sordariomycetes</taxon>
        <taxon>Sordariomycetidae</taxon>
        <taxon>Ophiostomatales</taxon>
        <taxon>Ophiostomataceae</taxon>
        <taxon>Sporothrix</taxon>
    </lineage>
</organism>
<keyword evidence="3" id="KW-1185">Reference proteome</keyword>
<gene>
    <name evidence="2" type="ORF">SBRCBS47491_000783</name>
</gene>
<name>A0ABP0AT58_9PEZI</name>
<feature type="region of interest" description="Disordered" evidence="1">
    <location>
        <begin position="405"/>
        <end position="428"/>
    </location>
</feature>
<evidence type="ECO:0000256" key="1">
    <source>
        <dbReference type="SAM" id="MobiDB-lite"/>
    </source>
</evidence>
<protein>
    <submittedName>
        <fullName evidence="2">Uncharacterized protein</fullName>
    </submittedName>
</protein>
<feature type="compositionally biased region" description="Polar residues" evidence="1">
    <location>
        <begin position="293"/>
        <end position="305"/>
    </location>
</feature>
<evidence type="ECO:0000313" key="2">
    <source>
        <dbReference type="EMBL" id="CAK7210436.1"/>
    </source>
</evidence>
<evidence type="ECO:0000313" key="3">
    <source>
        <dbReference type="Proteomes" id="UP001642406"/>
    </source>
</evidence>
<dbReference type="Proteomes" id="UP001642406">
    <property type="component" value="Unassembled WGS sequence"/>
</dbReference>
<accession>A0ABP0AT58</accession>
<feature type="region of interest" description="Disordered" evidence="1">
    <location>
        <begin position="224"/>
        <end position="307"/>
    </location>
</feature>
<sequence length="467" mass="51841">MDPGQSYQENDPNFVSQGHVQLQQQQHPQQQQGFIRWAAQPITAYQLVPMDYQPIYAQQPSLQQVQPQQHQTVYGFSQMAAVPQMMPMTPMSPITSMSPTGGQFMTSPIRRRVSLSFQQISPQRSFFDPSPPQNQYQGAIGQQRQQYHVQQSLHHSVSTPLIVTHGLSGSPEVPRASQSFKPNMGFATPLPASKRSDENIDVFSETPTATGPATLPRLAKRHTSTVMHRRHKPQPLPLSTPQTKRAFHMQGHNGSPTAPKSSARFPSQPIGRVAVPPSITPVGSDREYDGGDSSYSTSPLGSETNAKMKRRLRTIPFVPRIPTYLLASSGKRVVDPPPSPTPKHSNMSFRERLAANNPQLQSENSLEKFLQDHIHTIESHYAEDKATDESTKARAGSALLGLSSSDEWNTTTDTDPIRSRHRHRVSGTRVDQDETAVVGGGFCNYGMQQCSHCGLFISRPETHICMR</sequence>
<dbReference type="EMBL" id="CAWUHC010000004">
    <property type="protein sequence ID" value="CAK7210436.1"/>
    <property type="molecule type" value="Genomic_DNA"/>
</dbReference>
<comment type="caution">
    <text evidence="2">The sequence shown here is derived from an EMBL/GenBank/DDBJ whole genome shotgun (WGS) entry which is preliminary data.</text>
</comment>